<evidence type="ECO:0000256" key="1">
    <source>
        <dbReference type="SAM" id="MobiDB-lite"/>
    </source>
</evidence>
<evidence type="ECO:0000313" key="3">
    <source>
        <dbReference type="EMBL" id="MDF3291974.1"/>
    </source>
</evidence>
<comment type="caution">
    <text evidence="3">The sequence shown here is derived from an EMBL/GenBank/DDBJ whole genome shotgun (WGS) entry which is preliminary data.</text>
</comment>
<accession>A0ABT5ZQ76</accession>
<gene>
    <name evidence="3" type="ORF">P3G67_22645</name>
</gene>
<feature type="compositionally biased region" description="Polar residues" evidence="1">
    <location>
        <begin position="117"/>
        <end position="126"/>
    </location>
</feature>
<evidence type="ECO:0000256" key="2">
    <source>
        <dbReference type="SAM" id="SignalP"/>
    </source>
</evidence>
<sequence>MSLPLKSRIARAAVLVAAAAPVIGMGASAAQAAELPATNGLSGLSSPETIHNADTTAHKAVGVVNEAGSNAAKTVLPAATNAVSKTGQSAGPAANKLVGQANQTAGNVVGGAAKSATASKLPTSNLPVGGADLPSLGG</sequence>
<organism evidence="3 4">
    <name type="scientific">Streptomyces silvisoli</name>
    <dbReference type="NCBI Taxonomy" id="3034235"/>
    <lineage>
        <taxon>Bacteria</taxon>
        <taxon>Bacillati</taxon>
        <taxon>Actinomycetota</taxon>
        <taxon>Actinomycetes</taxon>
        <taxon>Kitasatosporales</taxon>
        <taxon>Streptomycetaceae</taxon>
        <taxon>Streptomyces</taxon>
    </lineage>
</organism>
<dbReference type="RefSeq" id="WP_276095101.1">
    <property type="nucleotide sequence ID" value="NZ_JARJBC010000015.1"/>
</dbReference>
<feature type="region of interest" description="Disordered" evidence="1">
    <location>
        <begin position="117"/>
        <end position="138"/>
    </location>
</feature>
<keyword evidence="2" id="KW-0732">Signal</keyword>
<dbReference type="EMBL" id="JARJBC010000015">
    <property type="protein sequence ID" value="MDF3291974.1"/>
    <property type="molecule type" value="Genomic_DNA"/>
</dbReference>
<evidence type="ECO:0000313" key="4">
    <source>
        <dbReference type="Proteomes" id="UP001216579"/>
    </source>
</evidence>
<proteinExistence type="predicted"/>
<dbReference type="Proteomes" id="UP001216579">
    <property type="component" value="Unassembled WGS sequence"/>
</dbReference>
<keyword evidence="3" id="KW-0547">Nucleotide-binding</keyword>
<protein>
    <submittedName>
        <fullName evidence="3">ATP-binding protein</fullName>
    </submittedName>
</protein>
<reference evidence="3 4" key="1">
    <citation type="submission" date="2023-03" db="EMBL/GenBank/DDBJ databases">
        <title>Draft genome sequence of Streptomyces sp. RB6PN23 isolated from peat swamp forest in Thailand.</title>
        <authorList>
            <person name="Klaysubun C."/>
            <person name="Duangmal K."/>
        </authorList>
    </citation>
    <scope>NUCLEOTIDE SEQUENCE [LARGE SCALE GENOMIC DNA]</scope>
    <source>
        <strain evidence="3 4">RB6PN23</strain>
    </source>
</reference>
<keyword evidence="4" id="KW-1185">Reference proteome</keyword>
<feature type="chain" id="PRO_5045564707" evidence="2">
    <location>
        <begin position="33"/>
        <end position="138"/>
    </location>
</feature>
<name>A0ABT5ZQ76_9ACTN</name>
<keyword evidence="3" id="KW-0067">ATP-binding</keyword>
<dbReference type="GO" id="GO:0005524">
    <property type="term" value="F:ATP binding"/>
    <property type="evidence" value="ECO:0007669"/>
    <property type="project" value="UniProtKB-KW"/>
</dbReference>
<feature type="signal peptide" evidence="2">
    <location>
        <begin position="1"/>
        <end position="32"/>
    </location>
</feature>